<protein>
    <submittedName>
        <fullName evidence="1">Uncharacterized protein</fullName>
    </submittedName>
</protein>
<reference evidence="1 2" key="1">
    <citation type="submission" date="2024-06" db="EMBL/GenBank/DDBJ databases">
        <title>Draft genome sequence of Geodermatophilus badlandi, a novel member of the Geodermatophilaceae isolated from badland sedimentary rocks in the Red desert, Wyoming, USA.</title>
        <authorList>
            <person name="Ben Tekaya S."/>
            <person name="Nouioui I."/>
            <person name="Flores G.M."/>
            <person name="Shaal M.N."/>
            <person name="Bredoire F."/>
            <person name="Basile F."/>
            <person name="Van Diepen L."/>
            <person name="Ward N.L."/>
        </authorList>
    </citation>
    <scope>NUCLEOTIDE SEQUENCE [LARGE SCALE GENOMIC DNA]</scope>
    <source>
        <strain evidence="1 2">WL48A</strain>
    </source>
</reference>
<evidence type="ECO:0000313" key="2">
    <source>
        <dbReference type="Proteomes" id="UP001560045"/>
    </source>
</evidence>
<dbReference type="RefSeq" id="WP_369209654.1">
    <property type="nucleotide sequence ID" value="NZ_JBFNXQ010000090.1"/>
</dbReference>
<sequence length="327" mass="36467">MREEVLRAWQSVRVAGSFLPVYGGLPRSTQVVPSEILRSNGTVDERSVAPLLEISLPVVLTRQQALEEDLSSALLQFRRRATQLGQLEDWHIFNGTYPGGAATPLGAGGPGGDDFLPSSTYLNNLIPGWSLVKGAPDPIADRRTLLRGLLLRDPGTLGLFYGAREVQNIAGRPTITDWYKRGPLTSAGLMSVIVEAMNLLEENGYVAPYACVFGRYPFQAAHQPVGWSVTYPRDRIEPLIGREVLHASALDIVPRPFQRYHWPHQRWWQSRGVLLSLRGEAVDLAIAAEATPEFMYVDVQGRYVFSVFERFTLRIKDSKAIVPLRFN</sequence>
<keyword evidence="2" id="KW-1185">Reference proteome</keyword>
<organism evidence="1 2">
    <name type="scientific">Geodermatophilus maliterrae</name>
    <dbReference type="NCBI Taxonomy" id="3162531"/>
    <lineage>
        <taxon>Bacteria</taxon>
        <taxon>Bacillati</taxon>
        <taxon>Actinomycetota</taxon>
        <taxon>Actinomycetes</taxon>
        <taxon>Geodermatophilales</taxon>
        <taxon>Geodermatophilaceae</taxon>
        <taxon>Geodermatophilus</taxon>
    </lineage>
</organism>
<evidence type="ECO:0000313" key="1">
    <source>
        <dbReference type="EMBL" id="MEX5720836.1"/>
    </source>
</evidence>
<proteinExistence type="predicted"/>
<dbReference type="EMBL" id="JBFNXQ010000090">
    <property type="protein sequence ID" value="MEX5720836.1"/>
    <property type="molecule type" value="Genomic_DNA"/>
</dbReference>
<gene>
    <name evidence="1" type="ORF">ABQ292_20985</name>
</gene>
<dbReference type="Proteomes" id="UP001560045">
    <property type="component" value="Unassembled WGS sequence"/>
</dbReference>
<name>A0ABV3XJR4_9ACTN</name>
<comment type="caution">
    <text evidence="1">The sequence shown here is derived from an EMBL/GenBank/DDBJ whole genome shotgun (WGS) entry which is preliminary data.</text>
</comment>
<accession>A0ABV3XJR4</accession>